<keyword evidence="1" id="KW-0328">Glycosyltransferase</keyword>
<dbReference type="CDD" id="cd00761">
    <property type="entry name" value="Glyco_tranf_GTA_type"/>
    <property type="match status" value="1"/>
</dbReference>
<evidence type="ECO:0000256" key="2">
    <source>
        <dbReference type="ARBA" id="ARBA00022679"/>
    </source>
</evidence>
<dbReference type="PANTHER" id="PTHR22916">
    <property type="entry name" value="GLYCOSYLTRANSFERASE"/>
    <property type="match status" value="1"/>
</dbReference>
<dbReference type="Pfam" id="PF00535">
    <property type="entry name" value="Glycos_transf_2"/>
    <property type="match status" value="1"/>
</dbReference>
<name>A0A2T0W7N5_9LACT</name>
<evidence type="ECO:0000259" key="3">
    <source>
        <dbReference type="Pfam" id="PF00535"/>
    </source>
</evidence>
<evidence type="ECO:0000313" key="5">
    <source>
        <dbReference type="Proteomes" id="UP000238205"/>
    </source>
</evidence>
<keyword evidence="2 4" id="KW-0808">Transferase</keyword>
<dbReference type="Proteomes" id="UP000238205">
    <property type="component" value="Unassembled WGS sequence"/>
</dbReference>
<gene>
    <name evidence="4" type="ORF">CLV38_10939</name>
</gene>
<dbReference type="EMBL" id="PVTO01000009">
    <property type="protein sequence ID" value="PRY82710.1"/>
    <property type="molecule type" value="Genomic_DNA"/>
</dbReference>
<dbReference type="InterPro" id="IPR029044">
    <property type="entry name" value="Nucleotide-diphossugar_trans"/>
</dbReference>
<comment type="caution">
    <text evidence="4">The sequence shown here is derived from an EMBL/GenBank/DDBJ whole genome shotgun (WGS) entry which is preliminary data.</text>
</comment>
<sequence length="307" mass="35915">MSHPLVSIIVPSYNVERYIEECIESLLNQTYTHTEIIVIDDGSKDATVYLLKQYKDKIKVIAHDNNKGQGARRNEGIKEAKGKYLYFVDSDDWIEPETIEESVKQLEQTEADLVRFNGRSFHDGNAGPENEGDYTFSHQLEDRKVYQQEEALQKNRKTFSASPCLYLVKKELIVTHNLYFLEGVLHEDEYFTTRLFTVLETMTYLNKAFYHRRYRAASTMTENTRIHKVKSFDSYLEVFKGLEDVYRSPELTENQKVFVKRQLLSIYHGLMKAQTYNLNNKKIDPSGMITFKDKLFLTAARLKQLLN</sequence>
<dbReference type="AlphaFoldDB" id="A0A2T0W7N5"/>
<feature type="domain" description="Glycosyltransferase 2-like" evidence="3">
    <location>
        <begin position="7"/>
        <end position="172"/>
    </location>
</feature>
<reference evidence="4 5" key="1">
    <citation type="submission" date="2018-03" db="EMBL/GenBank/DDBJ databases">
        <title>Genomic Encyclopedia of Archaeal and Bacterial Type Strains, Phase II (KMG-II): from individual species to whole genera.</title>
        <authorList>
            <person name="Goeker M."/>
        </authorList>
    </citation>
    <scope>NUCLEOTIDE SEQUENCE [LARGE SCALE GENOMIC DNA]</scope>
    <source>
        <strain evidence="4 5">DSM 13175</strain>
    </source>
</reference>
<dbReference type="Gene3D" id="3.90.550.10">
    <property type="entry name" value="Spore Coat Polysaccharide Biosynthesis Protein SpsA, Chain A"/>
    <property type="match status" value="1"/>
</dbReference>
<accession>A0A2T0W7N5</accession>
<protein>
    <submittedName>
        <fullName evidence="4">Glycosyltransferase involved in cell wall biosynthesis</fullName>
    </submittedName>
</protein>
<keyword evidence="5" id="KW-1185">Reference proteome</keyword>
<proteinExistence type="predicted"/>
<evidence type="ECO:0000256" key="1">
    <source>
        <dbReference type="ARBA" id="ARBA00022676"/>
    </source>
</evidence>
<dbReference type="PANTHER" id="PTHR22916:SF51">
    <property type="entry name" value="GLYCOSYLTRANSFERASE EPSH-RELATED"/>
    <property type="match status" value="1"/>
</dbReference>
<organism evidence="4 5">
    <name type="scientific">Alkalibacterium olivapovliticus</name>
    <dbReference type="NCBI Taxonomy" id="99907"/>
    <lineage>
        <taxon>Bacteria</taxon>
        <taxon>Bacillati</taxon>
        <taxon>Bacillota</taxon>
        <taxon>Bacilli</taxon>
        <taxon>Lactobacillales</taxon>
        <taxon>Carnobacteriaceae</taxon>
        <taxon>Alkalibacterium</taxon>
    </lineage>
</organism>
<dbReference type="RefSeq" id="WP_170068829.1">
    <property type="nucleotide sequence ID" value="NZ_PVTO01000009.1"/>
</dbReference>
<dbReference type="InterPro" id="IPR001173">
    <property type="entry name" value="Glyco_trans_2-like"/>
</dbReference>
<dbReference type="SUPFAM" id="SSF53448">
    <property type="entry name" value="Nucleotide-diphospho-sugar transferases"/>
    <property type="match status" value="1"/>
</dbReference>
<dbReference type="GO" id="GO:0016757">
    <property type="term" value="F:glycosyltransferase activity"/>
    <property type="evidence" value="ECO:0007669"/>
    <property type="project" value="UniProtKB-KW"/>
</dbReference>
<evidence type="ECO:0000313" key="4">
    <source>
        <dbReference type="EMBL" id="PRY82710.1"/>
    </source>
</evidence>